<feature type="domain" description="HTH lysR-type" evidence="5">
    <location>
        <begin position="4"/>
        <end position="61"/>
    </location>
</feature>
<dbReference type="Pfam" id="PF03466">
    <property type="entry name" value="LysR_substrate"/>
    <property type="match status" value="1"/>
</dbReference>
<dbReference type="InterPro" id="IPR005119">
    <property type="entry name" value="LysR_subst-bd"/>
</dbReference>
<dbReference type="EMBL" id="FNJC01000002">
    <property type="protein sequence ID" value="SDO75605.1"/>
    <property type="molecule type" value="Genomic_DNA"/>
</dbReference>
<dbReference type="PANTHER" id="PTHR30537">
    <property type="entry name" value="HTH-TYPE TRANSCRIPTIONAL REGULATOR"/>
    <property type="match status" value="1"/>
</dbReference>
<keyword evidence="4" id="KW-0804">Transcription</keyword>
<reference evidence="6 7" key="1">
    <citation type="submission" date="2016-10" db="EMBL/GenBank/DDBJ databases">
        <authorList>
            <person name="Varghese N."/>
            <person name="Submissions S."/>
        </authorList>
    </citation>
    <scope>NUCLEOTIDE SEQUENCE [LARGE SCALE GENOMIC DNA]</scope>
    <source>
        <strain evidence="6 7">CGMCC 1.6497</strain>
    </source>
</reference>
<sequence>MKTMDWNRAQAFLATAEAGSLSAAARQLGLTQPTLSRQVAALEAELDATLFERVGKKLVLTETGMSLLEHARTMGEAANALTLAASGHTQAIEGRVSISASDAYAAYILPDIAERIREEAPQITLVIISRNSLSDLRRREADIAIRHVRPDEDGLVGKLVRESTANFYASQSWLSRNERPKSMADIAQYLIGFEDTERFAQFMRGIGIPATEDGFRLVSENSVVVWEMVKRGLGISAMMREIAERTTGIVELFPETEAAKVPVWLVTHRELRTSRRIRVVYDILAEELTRLT</sequence>
<dbReference type="Gene3D" id="1.10.10.10">
    <property type="entry name" value="Winged helix-like DNA-binding domain superfamily/Winged helix DNA-binding domain"/>
    <property type="match status" value="1"/>
</dbReference>
<dbReference type="RefSeq" id="WP_090227855.1">
    <property type="nucleotide sequence ID" value="NZ_FNJC01000002.1"/>
</dbReference>
<organism evidence="6 7">
    <name type="scientific">Filomicrobium insigne</name>
    <dbReference type="NCBI Taxonomy" id="418854"/>
    <lineage>
        <taxon>Bacteria</taxon>
        <taxon>Pseudomonadati</taxon>
        <taxon>Pseudomonadota</taxon>
        <taxon>Alphaproteobacteria</taxon>
        <taxon>Hyphomicrobiales</taxon>
        <taxon>Hyphomicrobiaceae</taxon>
        <taxon>Filomicrobium</taxon>
    </lineage>
</organism>
<keyword evidence="2" id="KW-0805">Transcription regulation</keyword>
<dbReference type="GO" id="GO:0003677">
    <property type="term" value="F:DNA binding"/>
    <property type="evidence" value="ECO:0007669"/>
    <property type="project" value="UniProtKB-KW"/>
</dbReference>
<dbReference type="SUPFAM" id="SSF46785">
    <property type="entry name" value="Winged helix' DNA-binding domain"/>
    <property type="match status" value="1"/>
</dbReference>
<keyword evidence="3 6" id="KW-0238">DNA-binding</keyword>
<dbReference type="SUPFAM" id="SSF53850">
    <property type="entry name" value="Periplasmic binding protein-like II"/>
    <property type="match status" value="1"/>
</dbReference>
<dbReference type="CDD" id="cd05466">
    <property type="entry name" value="PBP2_LTTR_substrate"/>
    <property type="match status" value="1"/>
</dbReference>
<gene>
    <name evidence="6" type="ORF">SAMN04488061_1573</name>
</gene>
<dbReference type="PANTHER" id="PTHR30537:SF3">
    <property type="entry name" value="TRANSCRIPTIONAL REGULATORY PROTEIN"/>
    <property type="match status" value="1"/>
</dbReference>
<evidence type="ECO:0000256" key="2">
    <source>
        <dbReference type="ARBA" id="ARBA00023015"/>
    </source>
</evidence>
<evidence type="ECO:0000256" key="3">
    <source>
        <dbReference type="ARBA" id="ARBA00023125"/>
    </source>
</evidence>
<keyword evidence="7" id="KW-1185">Reference proteome</keyword>
<dbReference type="PROSITE" id="PS50931">
    <property type="entry name" value="HTH_LYSR"/>
    <property type="match status" value="1"/>
</dbReference>
<comment type="caution">
    <text evidence="6">The sequence shown here is derived from an EMBL/GenBank/DDBJ whole genome shotgun (WGS) entry which is preliminary data.</text>
</comment>
<proteinExistence type="inferred from homology"/>
<evidence type="ECO:0000313" key="6">
    <source>
        <dbReference type="EMBL" id="SDO75605.1"/>
    </source>
</evidence>
<protein>
    <submittedName>
        <fullName evidence="6">DNA-binding transcriptional regulator, LysR family</fullName>
    </submittedName>
</protein>
<evidence type="ECO:0000259" key="5">
    <source>
        <dbReference type="PROSITE" id="PS50931"/>
    </source>
</evidence>
<evidence type="ECO:0000256" key="1">
    <source>
        <dbReference type="ARBA" id="ARBA00009437"/>
    </source>
</evidence>
<name>A0A1H0M5G3_9HYPH</name>
<evidence type="ECO:0000313" key="7">
    <source>
        <dbReference type="Proteomes" id="UP000198795"/>
    </source>
</evidence>
<dbReference type="Gene3D" id="3.40.190.290">
    <property type="match status" value="1"/>
</dbReference>
<evidence type="ECO:0000256" key="4">
    <source>
        <dbReference type="ARBA" id="ARBA00023163"/>
    </source>
</evidence>
<dbReference type="Pfam" id="PF00126">
    <property type="entry name" value="HTH_1"/>
    <property type="match status" value="1"/>
</dbReference>
<dbReference type="PRINTS" id="PR00039">
    <property type="entry name" value="HTHLYSR"/>
</dbReference>
<dbReference type="InterPro" id="IPR036390">
    <property type="entry name" value="WH_DNA-bd_sf"/>
</dbReference>
<comment type="similarity">
    <text evidence="1">Belongs to the LysR transcriptional regulatory family.</text>
</comment>
<accession>A0A1H0M5G3</accession>
<dbReference type="InterPro" id="IPR036388">
    <property type="entry name" value="WH-like_DNA-bd_sf"/>
</dbReference>
<dbReference type="Proteomes" id="UP000198795">
    <property type="component" value="Unassembled WGS sequence"/>
</dbReference>
<dbReference type="InterPro" id="IPR058163">
    <property type="entry name" value="LysR-type_TF_proteobact-type"/>
</dbReference>
<dbReference type="InterPro" id="IPR000847">
    <property type="entry name" value="LysR_HTH_N"/>
</dbReference>